<keyword evidence="3" id="KW-1185">Reference proteome</keyword>
<evidence type="ECO:0000259" key="1">
    <source>
        <dbReference type="SMART" id="SM00460"/>
    </source>
</evidence>
<dbReference type="RefSeq" id="WP_201327985.1">
    <property type="nucleotide sequence ID" value="NZ_AP017470.1"/>
</dbReference>
<protein>
    <recommendedName>
        <fullName evidence="1">Transglutaminase-like domain-containing protein</fullName>
    </recommendedName>
</protein>
<sequence>MTKKLIPIFLFIITINGWATSRFSVYINGQKSGEIIVKRTFNKNFVITETEESLTLKRGGAIIKSKNLYKTKELKDGTPVELNFRNLEGNSSILPEFQILFKNNSAILITPMGKQSIPVNLKEVKQDYGEEITLKKMIEKGIKQASIKKFDQNILNFDKITITFKGKTKKGYKFILKSGTLNTEEERLTDKNGNILISTMNFAGMEFKVVNQKLEKKKTKTKGAEIFSPSLIKIKYFVPRGFSVSEITYKLVNSSPYDFTIIETDNQKVKILDNKSCLLTVSRVKLPLNAKPDRDENYLKSSPIINLNNKKLKEITENIRKNSKDTYSFVKNTITFVFNYIQNKNFDNVMADTDTILKEKNGDCTEHSFLATAIFRKAKIPARCVVGLVMGDNIFGYHMWVEVKLNGKWYPVDPTLNQINPDPTHIRIDEFPITPSTMKNIYKIILPLIRSLAIEPVKVKFENGKTIGNPKNFFENLFGAKNWAYDNRYFTYTLSKKEGIFKETIYLASLYSKDTRQLGINLSMFEGWEKHYNQDIKGKYVMMYEDKNKIGFAFVHNSVLIVFVAESLRPVKIEKFREFIYNKCLEVIEKCQKEF</sequence>
<reference evidence="2 3" key="1">
    <citation type="journal article" date="2012" name="Extremophiles">
        <title>Thermotomaculum hydrothermale gen. nov., sp. nov., a novel heterotrophic thermophile within the phylum Acidobacteria from a deep-sea hydrothermal vent chimney in the Southern Okinawa Trough.</title>
        <authorList>
            <person name="Izumi H."/>
            <person name="Nunoura T."/>
            <person name="Miyazaki M."/>
            <person name="Mino S."/>
            <person name="Toki T."/>
            <person name="Takai K."/>
            <person name="Sako Y."/>
            <person name="Sawabe T."/>
            <person name="Nakagawa S."/>
        </authorList>
    </citation>
    <scope>NUCLEOTIDE SEQUENCE [LARGE SCALE GENOMIC DNA]</scope>
    <source>
        <strain evidence="2 3">AC55</strain>
    </source>
</reference>
<evidence type="ECO:0000313" key="2">
    <source>
        <dbReference type="EMBL" id="BBB33671.1"/>
    </source>
</evidence>
<organism evidence="2 3">
    <name type="scientific">Thermotomaculum hydrothermale</name>
    <dbReference type="NCBI Taxonomy" id="981385"/>
    <lineage>
        <taxon>Bacteria</taxon>
        <taxon>Pseudomonadati</taxon>
        <taxon>Acidobacteriota</taxon>
        <taxon>Holophagae</taxon>
        <taxon>Thermotomaculales</taxon>
        <taxon>Thermotomaculaceae</taxon>
        <taxon>Thermotomaculum</taxon>
    </lineage>
</organism>
<dbReference type="PANTHER" id="PTHR33490">
    <property type="entry name" value="BLR5614 PROTEIN-RELATED"/>
    <property type="match status" value="1"/>
</dbReference>
<proteinExistence type="predicted"/>
<dbReference type="Proteomes" id="UP000595564">
    <property type="component" value="Chromosome"/>
</dbReference>
<accession>A0A7R6PST0</accession>
<dbReference type="Gene3D" id="3.10.620.30">
    <property type="match status" value="1"/>
</dbReference>
<dbReference type="Pfam" id="PF01841">
    <property type="entry name" value="Transglut_core"/>
    <property type="match status" value="1"/>
</dbReference>
<dbReference type="AlphaFoldDB" id="A0A7R6PST0"/>
<dbReference type="SUPFAM" id="SSF54001">
    <property type="entry name" value="Cysteine proteinases"/>
    <property type="match status" value="1"/>
</dbReference>
<dbReference type="SMART" id="SM00460">
    <property type="entry name" value="TGc"/>
    <property type="match status" value="1"/>
</dbReference>
<dbReference type="InterPro" id="IPR002931">
    <property type="entry name" value="Transglutaminase-like"/>
</dbReference>
<gene>
    <name evidence="2" type="ORF">TTHT_2249</name>
</gene>
<dbReference type="EMBL" id="AP017470">
    <property type="protein sequence ID" value="BBB33671.1"/>
    <property type="molecule type" value="Genomic_DNA"/>
</dbReference>
<evidence type="ECO:0000313" key="3">
    <source>
        <dbReference type="Proteomes" id="UP000595564"/>
    </source>
</evidence>
<dbReference type="InterPro" id="IPR038765">
    <property type="entry name" value="Papain-like_cys_pep_sf"/>
</dbReference>
<feature type="domain" description="Transglutaminase-like" evidence="1">
    <location>
        <begin position="356"/>
        <end position="416"/>
    </location>
</feature>
<dbReference type="KEGG" id="thyd:TTHT_2249"/>
<dbReference type="PANTHER" id="PTHR33490:SF3">
    <property type="entry name" value="CONSERVED INTEGRAL MEMBRANE PROTEIN"/>
    <property type="match status" value="1"/>
</dbReference>
<name>A0A7R6PST0_9BACT</name>